<proteinExistence type="predicted"/>
<dbReference type="EMBL" id="JALLPB020000017">
    <property type="protein sequence ID" value="KAL3826635.1"/>
    <property type="molecule type" value="Genomic_DNA"/>
</dbReference>
<evidence type="ECO:0000256" key="1">
    <source>
        <dbReference type="ARBA" id="ARBA00023002"/>
    </source>
</evidence>
<gene>
    <name evidence="2" type="ORF">ACHAXA_009076</name>
</gene>
<keyword evidence="1" id="KW-0560">Oxidoreductase</keyword>
<organism evidence="2 3">
    <name type="scientific">Cyclostephanos tholiformis</name>
    <dbReference type="NCBI Taxonomy" id="382380"/>
    <lineage>
        <taxon>Eukaryota</taxon>
        <taxon>Sar</taxon>
        <taxon>Stramenopiles</taxon>
        <taxon>Ochrophyta</taxon>
        <taxon>Bacillariophyta</taxon>
        <taxon>Coscinodiscophyceae</taxon>
        <taxon>Thalassiosirophycidae</taxon>
        <taxon>Stephanodiscales</taxon>
        <taxon>Stephanodiscaceae</taxon>
        <taxon>Cyclostephanos</taxon>
    </lineage>
</organism>
<dbReference type="AlphaFoldDB" id="A0ABD3SQC8"/>
<dbReference type="GO" id="GO:0016491">
    <property type="term" value="F:oxidoreductase activity"/>
    <property type="evidence" value="ECO:0007669"/>
    <property type="project" value="UniProtKB-KW"/>
</dbReference>
<dbReference type="InterPro" id="IPR052228">
    <property type="entry name" value="Sec_Metab_Biosynth_Oxidored"/>
</dbReference>
<name>A0ABD3SQC8_9STRA</name>
<evidence type="ECO:0000313" key="3">
    <source>
        <dbReference type="Proteomes" id="UP001530377"/>
    </source>
</evidence>
<reference evidence="2 3" key="1">
    <citation type="submission" date="2024-10" db="EMBL/GenBank/DDBJ databases">
        <title>Updated reference genomes for cyclostephanoid diatoms.</title>
        <authorList>
            <person name="Roberts W.R."/>
            <person name="Alverson A.J."/>
        </authorList>
    </citation>
    <scope>NUCLEOTIDE SEQUENCE [LARGE SCALE GENOMIC DNA]</scope>
    <source>
        <strain evidence="2 3">AJA228-03</strain>
    </source>
</reference>
<dbReference type="InterPro" id="IPR002347">
    <property type="entry name" value="SDR_fam"/>
</dbReference>
<dbReference type="Gene3D" id="3.40.50.720">
    <property type="entry name" value="NAD(P)-binding Rossmann-like Domain"/>
    <property type="match status" value="1"/>
</dbReference>
<keyword evidence="3" id="KW-1185">Reference proteome</keyword>
<evidence type="ECO:0000313" key="2">
    <source>
        <dbReference type="EMBL" id="KAL3826635.1"/>
    </source>
</evidence>
<dbReference type="Pfam" id="PF00106">
    <property type="entry name" value="adh_short"/>
    <property type="match status" value="1"/>
</dbReference>
<protein>
    <recommendedName>
        <fullName evidence="4">NAD(P)-binding protein</fullName>
    </recommendedName>
</protein>
<dbReference type="InterPro" id="IPR036291">
    <property type="entry name" value="NAD(P)-bd_dom_sf"/>
</dbReference>
<dbReference type="SUPFAM" id="SSF51735">
    <property type="entry name" value="NAD(P)-binding Rossmann-fold domains"/>
    <property type="match status" value="1"/>
</dbReference>
<sequence>MTRPRTAVVVGATNGIGKAISCHLAREGYQVIAVGRGGEGRRDEVLSFLEKCSAESKTAAAAAAAIPTSGDDDPSPPSIPPIGHEFRPCDAFDLSQVKTCASDIVRDRGGGGIDALVMTQGMATVQSFTPTVDGNDMKLTLHYWSRAAFAYCLLPAMRRRSSSICGIMPGGPVIMSVLSGGVHSPYVKYRTDPELRNNYTIVNAANLAGYYTDLFLDRLASTPPNSGINFVHAAPGFVNTNWGTEMPCYIRGPIRILQRFVGKSPSECAGFMVGPILRCGSSTDIGLIMPSSGGVGESGVDANTGAGRNRGVYIMNEDGTSGKLTKGHTPEAMEDVWRTTKDVLGRSGIQLED</sequence>
<evidence type="ECO:0008006" key="4">
    <source>
        <dbReference type="Google" id="ProtNLM"/>
    </source>
</evidence>
<comment type="caution">
    <text evidence="2">The sequence shown here is derived from an EMBL/GenBank/DDBJ whole genome shotgun (WGS) entry which is preliminary data.</text>
</comment>
<dbReference type="PANTHER" id="PTHR47534">
    <property type="entry name" value="YALI0E05731P"/>
    <property type="match status" value="1"/>
</dbReference>
<dbReference type="Proteomes" id="UP001530377">
    <property type="component" value="Unassembled WGS sequence"/>
</dbReference>
<accession>A0ABD3SQC8</accession>
<dbReference type="PANTHER" id="PTHR47534:SF3">
    <property type="entry name" value="ALCOHOL DEHYDROGENASE-LIKE C-TERMINAL DOMAIN-CONTAINING PROTEIN"/>
    <property type="match status" value="1"/>
</dbReference>